<reference evidence="4" key="2">
    <citation type="submission" date="2019-09" db="UniProtKB">
        <authorList>
            <consortium name="WormBaseParasite"/>
        </authorList>
    </citation>
    <scope>IDENTIFICATION</scope>
</reference>
<dbReference type="EMBL" id="UZAH01025575">
    <property type="protein sequence ID" value="VDO66524.1"/>
    <property type="molecule type" value="Genomic_DNA"/>
</dbReference>
<sequence length="98" mass="10990">MSPLLPQTVGWRRAVGGINATPRLRAVDRSMDIHQTDSHGPPGTPDRVSRFSSHVSEADPRRQPCPRRQSVTILKALVSRMTEVPLPFKKISSRRSHE</sequence>
<protein>
    <submittedName>
        <fullName evidence="2 4">Uncharacterized protein</fullName>
    </submittedName>
</protein>
<keyword evidence="3" id="KW-1185">Reference proteome</keyword>
<evidence type="ECO:0000313" key="3">
    <source>
        <dbReference type="Proteomes" id="UP000050761"/>
    </source>
</evidence>
<feature type="region of interest" description="Disordered" evidence="1">
    <location>
        <begin position="33"/>
        <end position="67"/>
    </location>
</feature>
<accession>A0A183FGZ8</accession>
<accession>A0A3P7Y6L4</accession>
<gene>
    <name evidence="2" type="ORF">HPBE_LOCUS5991</name>
</gene>
<dbReference type="WBParaSite" id="HPBE_0000599001-mRNA-1">
    <property type="protein sequence ID" value="HPBE_0000599001-mRNA-1"/>
    <property type="gene ID" value="HPBE_0000599001"/>
</dbReference>
<reference evidence="2 3" key="1">
    <citation type="submission" date="2018-11" db="EMBL/GenBank/DDBJ databases">
        <authorList>
            <consortium name="Pathogen Informatics"/>
        </authorList>
    </citation>
    <scope>NUCLEOTIDE SEQUENCE [LARGE SCALE GENOMIC DNA]</scope>
</reference>
<evidence type="ECO:0000313" key="2">
    <source>
        <dbReference type="EMBL" id="VDO66524.1"/>
    </source>
</evidence>
<proteinExistence type="predicted"/>
<dbReference type="Proteomes" id="UP000050761">
    <property type="component" value="Unassembled WGS sequence"/>
</dbReference>
<organism evidence="3 4">
    <name type="scientific">Heligmosomoides polygyrus</name>
    <name type="common">Parasitic roundworm</name>
    <dbReference type="NCBI Taxonomy" id="6339"/>
    <lineage>
        <taxon>Eukaryota</taxon>
        <taxon>Metazoa</taxon>
        <taxon>Ecdysozoa</taxon>
        <taxon>Nematoda</taxon>
        <taxon>Chromadorea</taxon>
        <taxon>Rhabditida</taxon>
        <taxon>Rhabditina</taxon>
        <taxon>Rhabditomorpha</taxon>
        <taxon>Strongyloidea</taxon>
        <taxon>Heligmosomidae</taxon>
        <taxon>Heligmosomoides</taxon>
    </lineage>
</organism>
<evidence type="ECO:0000256" key="1">
    <source>
        <dbReference type="SAM" id="MobiDB-lite"/>
    </source>
</evidence>
<dbReference type="AlphaFoldDB" id="A0A183FGZ8"/>
<name>A0A183FGZ8_HELPZ</name>
<evidence type="ECO:0000313" key="4">
    <source>
        <dbReference type="WBParaSite" id="HPBE_0000599001-mRNA-1"/>
    </source>
</evidence>